<accession>A0AAV3QT68</accession>
<keyword evidence="4" id="KW-1185">Reference proteome</keyword>
<feature type="signal peptide" evidence="1">
    <location>
        <begin position="1"/>
        <end position="27"/>
    </location>
</feature>
<dbReference type="Gene3D" id="2.40.40.10">
    <property type="entry name" value="RlpA-like domain"/>
    <property type="match status" value="1"/>
</dbReference>
<dbReference type="Pfam" id="PF03330">
    <property type="entry name" value="DPBB_1"/>
    <property type="match status" value="1"/>
</dbReference>
<keyword evidence="1" id="KW-0732">Signal</keyword>
<dbReference type="AlphaFoldDB" id="A0AAV3QT68"/>
<name>A0AAV3QT68_LITER</name>
<dbReference type="InterPro" id="IPR007112">
    <property type="entry name" value="Expansin/allergen_DPBB_dom"/>
</dbReference>
<dbReference type="InterPro" id="IPR036908">
    <property type="entry name" value="RlpA-like_sf"/>
</dbReference>
<evidence type="ECO:0000313" key="3">
    <source>
        <dbReference type="EMBL" id="GAA0167302.1"/>
    </source>
</evidence>
<evidence type="ECO:0000313" key="4">
    <source>
        <dbReference type="Proteomes" id="UP001454036"/>
    </source>
</evidence>
<feature type="chain" id="PRO_5043741382" description="Expansin-like EG45 domain-containing protein" evidence="1">
    <location>
        <begin position="28"/>
        <end position="148"/>
    </location>
</feature>
<protein>
    <recommendedName>
        <fullName evidence="2">Expansin-like EG45 domain-containing protein</fullName>
    </recommendedName>
</protein>
<gene>
    <name evidence="3" type="ORF">LIER_22266</name>
</gene>
<reference evidence="3 4" key="1">
    <citation type="submission" date="2024-01" db="EMBL/GenBank/DDBJ databases">
        <title>The complete chloroplast genome sequence of Lithospermum erythrorhizon: insights into the phylogenetic relationship among Boraginaceae species and the maternal lineages of purple gromwells.</title>
        <authorList>
            <person name="Okada T."/>
            <person name="Watanabe K."/>
        </authorList>
    </citation>
    <scope>NUCLEOTIDE SEQUENCE [LARGE SCALE GENOMIC DNA]</scope>
</reference>
<evidence type="ECO:0000259" key="2">
    <source>
        <dbReference type="PROSITE" id="PS50842"/>
    </source>
</evidence>
<dbReference type="PANTHER" id="PTHR47480:SF6">
    <property type="entry name" value="EXPANSIN-LIKE EG45 DOMAIN-CONTAINING PROTEIN"/>
    <property type="match status" value="1"/>
</dbReference>
<feature type="domain" description="Expansin-like EG45" evidence="2">
    <location>
        <begin position="30"/>
        <end position="148"/>
    </location>
</feature>
<organism evidence="3 4">
    <name type="scientific">Lithospermum erythrorhizon</name>
    <name type="common">Purple gromwell</name>
    <name type="synonym">Lithospermum officinale var. erythrorhizon</name>
    <dbReference type="NCBI Taxonomy" id="34254"/>
    <lineage>
        <taxon>Eukaryota</taxon>
        <taxon>Viridiplantae</taxon>
        <taxon>Streptophyta</taxon>
        <taxon>Embryophyta</taxon>
        <taxon>Tracheophyta</taxon>
        <taxon>Spermatophyta</taxon>
        <taxon>Magnoliopsida</taxon>
        <taxon>eudicotyledons</taxon>
        <taxon>Gunneridae</taxon>
        <taxon>Pentapetalae</taxon>
        <taxon>asterids</taxon>
        <taxon>lamiids</taxon>
        <taxon>Boraginales</taxon>
        <taxon>Boraginaceae</taxon>
        <taxon>Boraginoideae</taxon>
        <taxon>Lithospermeae</taxon>
        <taxon>Lithospermum</taxon>
    </lineage>
</organism>
<dbReference type="InterPro" id="IPR009009">
    <property type="entry name" value="RlpA-like_DPBB"/>
</dbReference>
<dbReference type="EMBL" id="BAABME010006035">
    <property type="protein sequence ID" value="GAA0167302.1"/>
    <property type="molecule type" value="Genomic_DNA"/>
</dbReference>
<comment type="caution">
    <text evidence="3">The sequence shown here is derived from an EMBL/GenBank/DDBJ whole genome shotgun (WGS) entry which is preliminary data.</text>
</comment>
<dbReference type="CDD" id="cd22269">
    <property type="entry name" value="DPBB_EG45-like"/>
    <property type="match status" value="1"/>
</dbReference>
<dbReference type="PROSITE" id="PS50842">
    <property type="entry name" value="EXPANSIN_EG45"/>
    <property type="match status" value="1"/>
</dbReference>
<dbReference type="Proteomes" id="UP001454036">
    <property type="component" value="Unassembled WGS sequence"/>
</dbReference>
<dbReference type="PANTHER" id="PTHR47480">
    <property type="entry name" value="EG45-LIKE DOMAIN CONTAINING PROTEIN"/>
    <property type="match status" value="1"/>
</dbReference>
<dbReference type="SUPFAM" id="SSF50685">
    <property type="entry name" value="Barwin-like endoglucanases"/>
    <property type="match status" value="1"/>
</dbReference>
<proteinExistence type="predicted"/>
<sequence length="148" mass="16061">MGSSLLMPTTMLIICLVSTKLHQLVQGDLGTATSYAPPYTPTKCNGNRQDQFPAGNLFVSVSKGLWDNGAACGRRYRLKCVSGNRKPCKGGAAIDVRVVDVCKGTPCPATILLSQDAFHSISDPSNTKINIEFTQYEYLSIRPFISSR</sequence>
<evidence type="ECO:0000256" key="1">
    <source>
        <dbReference type="SAM" id="SignalP"/>
    </source>
</evidence>